<dbReference type="Pfam" id="PF11937">
    <property type="entry name" value="DUF3455"/>
    <property type="match status" value="1"/>
</dbReference>
<name>A0A8H4LE22_9HYPO</name>
<dbReference type="OrthoDB" id="1859733at2759"/>
<dbReference type="PANTHER" id="PTHR35567">
    <property type="entry name" value="MALATE DEHYDROGENASE (AFU_ORTHOLOGUE AFUA_2G13800)"/>
    <property type="match status" value="1"/>
</dbReference>
<protein>
    <recommendedName>
        <fullName evidence="5">Malate dehydrogenase</fullName>
    </recommendedName>
</protein>
<dbReference type="Proteomes" id="UP000554235">
    <property type="component" value="Unassembled WGS sequence"/>
</dbReference>
<proteinExistence type="predicted"/>
<evidence type="ECO:0000256" key="2">
    <source>
        <dbReference type="SAM" id="SignalP"/>
    </source>
</evidence>
<evidence type="ECO:0008006" key="5">
    <source>
        <dbReference type="Google" id="ProtNLM"/>
    </source>
</evidence>
<dbReference type="EMBL" id="JAADYS010000679">
    <property type="protein sequence ID" value="KAF4467950.1"/>
    <property type="molecule type" value="Genomic_DNA"/>
</dbReference>
<sequence>MLANSLFFLASAALALASPVRNYGSGSSCSTGRPTPVLPVNGGPSELAGPPENATLKHIALGFGIQNYTCASAGADAAAGGALAVLYDITHLYPGTSRSSLSDADWAALTGTVLSGHAIPLNLNADGHGASATVPFPAEADLKIQGYKKFPFIGHHFFNAAGVPVFDLTRAKQRLNAKKISGIKAPTSASAGPDGTGAVDWLNLGDAGDSSGLNQVYRVFTAGGNSHGCTAQSTDSTSYTAMYWFYQ</sequence>
<feature type="signal peptide" evidence="2">
    <location>
        <begin position="1"/>
        <end position="17"/>
    </location>
</feature>
<gene>
    <name evidence="3" type="ORF">FALBO_5184</name>
</gene>
<comment type="caution">
    <text evidence="3">The sequence shown here is derived from an EMBL/GenBank/DDBJ whole genome shotgun (WGS) entry which is preliminary data.</text>
</comment>
<keyword evidence="2" id="KW-0732">Signal</keyword>
<evidence type="ECO:0000313" key="3">
    <source>
        <dbReference type="EMBL" id="KAF4467950.1"/>
    </source>
</evidence>
<reference evidence="3 4" key="1">
    <citation type="submission" date="2020-01" db="EMBL/GenBank/DDBJ databases">
        <title>Identification and distribution of gene clusters putatively required for synthesis of sphingolipid metabolism inhibitors in phylogenetically diverse species of the filamentous fungus Fusarium.</title>
        <authorList>
            <person name="Kim H.-S."/>
            <person name="Busman M."/>
            <person name="Brown D.W."/>
            <person name="Divon H."/>
            <person name="Uhlig S."/>
            <person name="Proctor R.H."/>
        </authorList>
    </citation>
    <scope>NUCLEOTIDE SEQUENCE [LARGE SCALE GENOMIC DNA]</scope>
    <source>
        <strain evidence="3 4">NRRL 20459</strain>
    </source>
</reference>
<feature type="chain" id="PRO_5034016381" description="Malate dehydrogenase" evidence="2">
    <location>
        <begin position="18"/>
        <end position="247"/>
    </location>
</feature>
<evidence type="ECO:0000313" key="4">
    <source>
        <dbReference type="Proteomes" id="UP000554235"/>
    </source>
</evidence>
<accession>A0A8H4LE22</accession>
<feature type="region of interest" description="Disordered" evidence="1">
    <location>
        <begin position="26"/>
        <end position="45"/>
    </location>
</feature>
<dbReference type="AlphaFoldDB" id="A0A8H4LE22"/>
<organism evidence="3 4">
    <name type="scientific">Fusarium albosuccineum</name>
    <dbReference type="NCBI Taxonomy" id="1237068"/>
    <lineage>
        <taxon>Eukaryota</taxon>
        <taxon>Fungi</taxon>
        <taxon>Dikarya</taxon>
        <taxon>Ascomycota</taxon>
        <taxon>Pezizomycotina</taxon>
        <taxon>Sordariomycetes</taxon>
        <taxon>Hypocreomycetidae</taxon>
        <taxon>Hypocreales</taxon>
        <taxon>Nectriaceae</taxon>
        <taxon>Fusarium</taxon>
        <taxon>Fusarium decemcellulare species complex</taxon>
    </lineage>
</organism>
<keyword evidence="4" id="KW-1185">Reference proteome</keyword>
<evidence type="ECO:0000256" key="1">
    <source>
        <dbReference type="SAM" id="MobiDB-lite"/>
    </source>
</evidence>
<dbReference type="PANTHER" id="PTHR35567:SF3">
    <property type="entry name" value="MALATE DEHYDROGENASE"/>
    <property type="match status" value="1"/>
</dbReference>
<dbReference type="InterPro" id="IPR021851">
    <property type="entry name" value="DUF3455"/>
</dbReference>